<dbReference type="SUPFAM" id="SSF53474">
    <property type="entry name" value="alpha/beta-Hydrolases"/>
    <property type="match status" value="1"/>
</dbReference>
<reference evidence="3 4" key="1">
    <citation type="submission" date="2018-12" db="EMBL/GenBank/DDBJ databases">
        <title>The whole draft genome of Aquabacterium sp. SJQ9.</title>
        <authorList>
            <person name="Sun L."/>
            <person name="Gao X."/>
            <person name="Chen W."/>
            <person name="Huang K."/>
        </authorList>
    </citation>
    <scope>NUCLEOTIDE SEQUENCE [LARGE SCALE GENOMIC DNA]</scope>
    <source>
        <strain evidence="3 4">SJQ9</strain>
    </source>
</reference>
<accession>A0A3R8SYT5</accession>
<dbReference type="Gene3D" id="3.40.50.1820">
    <property type="entry name" value="alpha/beta hydrolase"/>
    <property type="match status" value="1"/>
</dbReference>
<evidence type="ECO:0000313" key="3">
    <source>
        <dbReference type="EMBL" id="RRS01101.1"/>
    </source>
</evidence>
<dbReference type="RefSeq" id="WP_125245307.1">
    <property type="nucleotide sequence ID" value="NZ_RSED01000027.1"/>
</dbReference>
<sequence length="307" mass="32452">MSRISRVRSGLAVLAASLAFGVGTVHSGTPVAQDKSYASTRHPIVLVHGLMGWDTILGLDYWYQIPAALRQSGAVVLVAKVSAVNDNNVRGEQLLKQLREWAAAKGYKKFNLVGHSLGGPTARYVAGVAPDLVASVTSVQSPHVVDGANPDSIVKLLASNPGVFSSAGKLIDWLSGSGSLPQDPAALQVWSSNTAAFNEMWPAGKPTASCGQGNELASNGVRYYSIAGNVAKTNTWDPSDLLFSEAGVPSDGLVPVCAAHWGRVLRDDYPWNHFDGVNQFFGLVGKGAPDPVTFYVQQANRLKSLGL</sequence>
<keyword evidence="1" id="KW-0732">Signal</keyword>
<evidence type="ECO:0000259" key="2">
    <source>
        <dbReference type="Pfam" id="PF00561"/>
    </source>
</evidence>
<feature type="chain" id="PRO_5018612003" evidence="1">
    <location>
        <begin position="28"/>
        <end position="307"/>
    </location>
</feature>
<dbReference type="EMBL" id="RSED01000027">
    <property type="protein sequence ID" value="RRS01101.1"/>
    <property type="molecule type" value="Genomic_DNA"/>
</dbReference>
<dbReference type="Proteomes" id="UP000269265">
    <property type="component" value="Unassembled WGS sequence"/>
</dbReference>
<dbReference type="InterPro" id="IPR029058">
    <property type="entry name" value="AB_hydrolase_fold"/>
</dbReference>
<comment type="caution">
    <text evidence="3">The sequence shown here is derived from an EMBL/GenBank/DDBJ whole genome shotgun (WGS) entry which is preliminary data.</text>
</comment>
<evidence type="ECO:0000313" key="4">
    <source>
        <dbReference type="Proteomes" id="UP000269265"/>
    </source>
</evidence>
<organism evidence="3 4">
    <name type="scientific">Aquabacterium soli</name>
    <dbReference type="NCBI Taxonomy" id="2493092"/>
    <lineage>
        <taxon>Bacteria</taxon>
        <taxon>Pseudomonadati</taxon>
        <taxon>Pseudomonadota</taxon>
        <taxon>Betaproteobacteria</taxon>
        <taxon>Burkholderiales</taxon>
        <taxon>Aquabacterium</taxon>
    </lineage>
</organism>
<dbReference type="InterPro" id="IPR000073">
    <property type="entry name" value="AB_hydrolase_1"/>
</dbReference>
<protein>
    <submittedName>
        <fullName evidence="3">Triacylglycerol lipase</fullName>
    </submittedName>
</protein>
<dbReference type="Pfam" id="PF00561">
    <property type="entry name" value="Abhydrolase_1"/>
    <property type="match status" value="1"/>
</dbReference>
<keyword evidence="4" id="KW-1185">Reference proteome</keyword>
<evidence type="ECO:0000256" key="1">
    <source>
        <dbReference type="SAM" id="SignalP"/>
    </source>
</evidence>
<proteinExistence type="predicted"/>
<feature type="domain" description="AB hydrolase-1" evidence="2">
    <location>
        <begin position="43"/>
        <end position="143"/>
    </location>
</feature>
<gene>
    <name evidence="3" type="ORF">EIP75_21760</name>
</gene>
<name>A0A3R8SYT5_9BURK</name>
<dbReference type="OrthoDB" id="2004167at2"/>
<feature type="signal peptide" evidence="1">
    <location>
        <begin position="1"/>
        <end position="27"/>
    </location>
</feature>
<dbReference type="AlphaFoldDB" id="A0A3R8SYT5"/>